<dbReference type="Proteomes" id="UP000031982">
    <property type="component" value="Unassembled WGS sequence"/>
</dbReference>
<comment type="caution">
    <text evidence="1">The sequence shown here is derived from an EMBL/GenBank/DDBJ whole genome shotgun (WGS) entry which is preliminary data.</text>
</comment>
<evidence type="ECO:0000313" key="2">
    <source>
        <dbReference type="Proteomes" id="UP000031982"/>
    </source>
</evidence>
<sequence length="51" mass="6070">MYRIKARKERNSKEDYLKRLLMEKASQAACNLDEHQRLHAAFFMLLVDETG</sequence>
<evidence type="ECO:0000313" key="1">
    <source>
        <dbReference type="EMBL" id="KIL79859.1"/>
    </source>
</evidence>
<keyword evidence="2" id="KW-1185">Reference proteome</keyword>
<organism evidence="1 2">
    <name type="scientific">Bacillus badius</name>
    <dbReference type="NCBI Taxonomy" id="1455"/>
    <lineage>
        <taxon>Bacteria</taxon>
        <taxon>Bacillati</taxon>
        <taxon>Bacillota</taxon>
        <taxon>Bacilli</taxon>
        <taxon>Bacillales</taxon>
        <taxon>Bacillaceae</taxon>
        <taxon>Pseudobacillus</taxon>
    </lineage>
</organism>
<name>A0ABR5AYP9_BACBA</name>
<accession>A0ABR5AYP9</accession>
<dbReference type="EMBL" id="JXLP01000002">
    <property type="protein sequence ID" value="KIL79859.1"/>
    <property type="molecule type" value="Genomic_DNA"/>
</dbReference>
<reference evidence="1 2" key="1">
    <citation type="submission" date="2015-01" db="EMBL/GenBank/DDBJ databases">
        <title>Genome Assembly of Bacillus badius MTCC 1458.</title>
        <authorList>
            <person name="Verma A."/>
            <person name="Khatri I."/>
            <person name="Mual P."/>
            <person name="Subramanian S."/>
            <person name="Krishnamurthi S."/>
        </authorList>
    </citation>
    <scope>NUCLEOTIDE SEQUENCE [LARGE SCALE GENOMIC DNA]</scope>
    <source>
        <strain evidence="1 2">MTCC 1458</strain>
    </source>
</reference>
<gene>
    <name evidence="1" type="ORF">SD77_2313</name>
</gene>
<protein>
    <submittedName>
        <fullName evidence="1">Uncharacterized protein</fullName>
    </submittedName>
</protein>
<proteinExistence type="predicted"/>